<keyword evidence="2" id="KW-0472">Membrane</keyword>
<feature type="transmembrane region" description="Helical" evidence="2">
    <location>
        <begin position="57"/>
        <end position="78"/>
    </location>
</feature>
<proteinExistence type="predicted"/>
<evidence type="ECO:0000256" key="2">
    <source>
        <dbReference type="SAM" id="Phobius"/>
    </source>
</evidence>
<keyword evidence="4" id="KW-1185">Reference proteome</keyword>
<dbReference type="AlphaFoldDB" id="A0A1I2C1P2"/>
<evidence type="ECO:0000256" key="1">
    <source>
        <dbReference type="SAM" id="MobiDB-lite"/>
    </source>
</evidence>
<reference evidence="4" key="1">
    <citation type="submission" date="2016-10" db="EMBL/GenBank/DDBJ databases">
        <authorList>
            <person name="Varghese N."/>
            <person name="Submissions S."/>
        </authorList>
    </citation>
    <scope>NUCLEOTIDE SEQUENCE [LARGE SCALE GENOMIC DNA]</scope>
    <source>
        <strain evidence="4">ATCC 25963</strain>
    </source>
</reference>
<dbReference type="Proteomes" id="UP000199400">
    <property type="component" value="Unassembled WGS sequence"/>
</dbReference>
<accession>A0A1I2C1P2</accession>
<dbReference type="STRING" id="54.SAMN02745121_04909"/>
<dbReference type="EMBL" id="FOMX01000016">
    <property type="protein sequence ID" value="SFE62204.1"/>
    <property type="molecule type" value="Genomic_DNA"/>
</dbReference>
<evidence type="ECO:0000313" key="3">
    <source>
        <dbReference type="EMBL" id="SFE62204.1"/>
    </source>
</evidence>
<keyword evidence="2" id="KW-0812">Transmembrane</keyword>
<feature type="region of interest" description="Disordered" evidence="1">
    <location>
        <begin position="15"/>
        <end position="47"/>
    </location>
</feature>
<organism evidence="3 4">
    <name type="scientific">Nannocystis exedens</name>
    <dbReference type="NCBI Taxonomy" id="54"/>
    <lineage>
        <taxon>Bacteria</taxon>
        <taxon>Pseudomonadati</taxon>
        <taxon>Myxococcota</taxon>
        <taxon>Polyangia</taxon>
        <taxon>Nannocystales</taxon>
        <taxon>Nannocystaceae</taxon>
        <taxon>Nannocystis</taxon>
    </lineage>
</organism>
<evidence type="ECO:0000313" key="4">
    <source>
        <dbReference type="Proteomes" id="UP000199400"/>
    </source>
</evidence>
<keyword evidence="2" id="KW-1133">Transmembrane helix</keyword>
<gene>
    <name evidence="3" type="ORF">SAMN02745121_04909</name>
</gene>
<protein>
    <submittedName>
        <fullName evidence="3">Uncharacterized protein</fullName>
    </submittedName>
</protein>
<name>A0A1I2C1P2_9BACT</name>
<sequence length="110" mass="11891">MLDARRRGRAWRGVRKDRCSRRAGPTTSALGRVRAPGSATAARSPGPPVFHEEEPRYFAFFFCLAAFFAASLSALALAASSALMWASICCLAAHWHSVAPPNRSMQAAAR</sequence>